<protein>
    <recommendedName>
        <fullName evidence="4">SH3 domain-containing protein</fullName>
    </recommendedName>
</protein>
<keyword evidence="1" id="KW-0472">Membrane</keyword>
<evidence type="ECO:0008006" key="4">
    <source>
        <dbReference type="Google" id="ProtNLM"/>
    </source>
</evidence>
<keyword evidence="1" id="KW-1133">Transmembrane helix</keyword>
<evidence type="ECO:0000313" key="2">
    <source>
        <dbReference type="EMBL" id="GFO38811.1"/>
    </source>
</evidence>
<accession>A0AAV4D408</accession>
<dbReference type="EMBL" id="BLXT01007365">
    <property type="protein sequence ID" value="GFO38811.1"/>
    <property type="molecule type" value="Genomic_DNA"/>
</dbReference>
<dbReference type="AlphaFoldDB" id="A0AAV4D408"/>
<evidence type="ECO:0000313" key="3">
    <source>
        <dbReference type="Proteomes" id="UP000735302"/>
    </source>
</evidence>
<keyword evidence="1" id="KW-0812">Transmembrane</keyword>
<dbReference type="Proteomes" id="UP000735302">
    <property type="component" value="Unassembled WGS sequence"/>
</dbReference>
<sequence>MEPLMVGGFQLANLLLAFIVAAVFIFILYWLWTCPCRDENLGNKADNSRKYNTILTGTPVATLYAMEIEPGTVVLQSEDGEFFRILREYDTLGRTGYGSVAPEMPSCSADNQYVPSYTRAHYQTKPSAPSLPLEDHRLLGRDTFGELGTWRPINTINAAAR</sequence>
<name>A0AAV4D408_9GAST</name>
<organism evidence="2 3">
    <name type="scientific">Plakobranchus ocellatus</name>
    <dbReference type="NCBI Taxonomy" id="259542"/>
    <lineage>
        <taxon>Eukaryota</taxon>
        <taxon>Metazoa</taxon>
        <taxon>Spiralia</taxon>
        <taxon>Lophotrochozoa</taxon>
        <taxon>Mollusca</taxon>
        <taxon>Gastropoda</taxon>
        <taxon>Heterobranchia</taxon>
        <taxon>Euthyneura</taxon>
        <taxon>Panpulmonata</taxon>
        <taxon>Sacoglossa</taxon>
        <taxon>Placobranchoidea</taxon>
        <taxon>Plakobranchidae</taxon>
        <taxon>Plakobranchus</taxon>
    </lineage>
</organism>
<feature type="transmembrane region" description="Helical" evidence="1">
    <location>
        <begin position="12"/>
        <end position="32"/>
    </location>
</feature>
<comment type="caution">
    <text evidence="2">The sequence shown here is derived from an EMBL/GenBank/DDBJ whole genome shotgun (WGS) entry which is preliminary data.</text>
</comment>
<gene>
    <name evidence="2" type="ORF">PoB_006531600</name>
</gene>
<evidence type="ECO:0000256" key="1">
    <source>
        <dbReference type="SAM" id="Phobius"/>
    </source>
</evidence>
<proteinExistence type="predicted"/>
<keyword evidence="3" id="KW-1185">Reference proteome</keyword>
<reference evidence="2 3" key="1">
    <citation type="journal article" date="2021" name="Elife">
        <title>Chloroplast acquisition without the gene transfer in kleptoplastic sea slugs, Plakobranchus ocellatus.</title>
        <authorList>
            <person name="Maeda T."/>
            <person name="Takahashi S."/>
            <person name="Yoshida T."/>
            <person name="Shimamura S."/>
            <person name="Takaki Y."/>
            <person name="Nagai Y."/>
            <person name="Toyoda A."/>
            <person name="Suzuki Y."/>
            <person name="Arimoto A."/>
            <person name="Ishii H."/>
            <person name="Satoh N."/>
            <person name="Nishiyama T."/>
            <person name="Hasebe M."/>
            <person name="Maruyama T."/>
            <person name="Minagawa J."/>
            <person name="Obokata J."/>
            <person name="Shigenobu S."/>
        </authorList>
    </citation>
    <scope>NUCLEOTIDE SEQUENCE [LARGE SCALE GENOMIC DNA]</scope>
</reference>